<feature type="compositionally biased region" description="Polar residues" evidence="1">
    <location>
        <begin position="189"/>
        <end position="199"/>
    </location>
</feature>
<comment type="caution">
    <text evidence="3">The sequence shown here is derived from an EMBL/GenBank/DDBJ whole genome shotgun (WGS) entry which is preliminary data.</text>
</comment>
<protein>
    <recommendedName>
        <fullName evidence="5">Secreted protein</fullName>
    </recommendedName>
</protein>
<keyword evidence="2" id="KW-0732">Signal</keyword>
<evidence type="ECO:0008006" key="5">
    <source>
        <dbReference type="Google" id="ProtNLM"/>
    </source>
</evidence>
<proteinExistence type="predicted"/>
<dbReference type="EMBL" id="JAVLET010000001">
    <property type="protein sequence ID" value="KAL0475102.1"/>
    <property type="molecule type" value="Genomic_DNA"/>
</dbReference>
<accession>A0ABR3DR05</accession>
<feature type="chain" id="PRO_5046460825" description="Secreted protein" evidence="2">
    <location>
        <begin position="27"/>
        <end position="260"/>
    </location>
</feature>
<evidence type="ECO:0000256" key="2">
    <source>
        <dbReference type="SAM" id="SignalP"/>
    </source>
</evidence>
<dbReference type="Proteomes" id="UP001451303">
    <property type="component" value="Unassembled WGS sequence"/>
</dbReference>
<feature type="region of interest" description="Disordered" evidence="1">
    <location>
        <begin position="189"/>
        <end position="208"/>
    </location>
</feature>
<feature type="signal peptide" evidence="2">
    <location>
        <begin position="1"/>
        <end position="26"/>
    </location>
</feature>
<evidence type="ECO:0000313" key="4">
    <source>
        <dbReference type="Proteomes" id="UP001451303"/>
    </source>
</evidence>
<organism evidence="3 4">
    <name type="scientific">Neurospora intermedia</name>
    <dbReference type="NCBI Taxonomy" id="5142"/>
    <lineage>
        <taxon>Eukaryota</taxon>
        <taxon>Fungi</taxon>
        <taxon>Dikarya</taxon>
        <taxon>Ascomycota</taxon>
        <taxon>Pezizomycotina</taxon>
        <taxon>Sordariomycetes</taxon>
        <taxon>Sordariomycetidae</taxon>
        <taxon>Sordariales</taxon>
        <taxon>Sordariaceae</taxon>
        <taxon>Neurospora</taxon>
    </lineage>
</organism>
<reference evidence="3 4" key="1">
    <citation type="submission" date="2023-09" db="EMBL/GenBank/DDBJ databases">
        <title>Multi-omics analysis of a traditional fermented food reveals byproduct-associated fungal strains for waste-to-food upcycling.</title>
        <authorList>
            <consortium name="Lawrence Berkeley National Laboratory"/>
            <person name="Rekdal V.M."/>
            <person name="Villalobos-Escobedo J.M."/>
            <person name="Rodriguez-Valeron N."/>
            <person name="Garcia M.O."/>
            <person name="Vasquez D.P."/>
            <person name="Damayanti I."/>
            <person name="Sorensen P.M."/>
            <person name="Baidoo E.E."/>
            <person name="De Carvalho A.C."/>
            <person name="Riley R."/>
            <person name="Lipzen A."/>
            <person name="He G."/>
            <person name="Yan M."/>
            <person name="Haridas S."/>
            <person name="Daum C."/>
            <person name="Yoshinaga Y."/>
            <person name="Ng V."/>
            <person name="Grigoriev I.V."/>
            <person name="Munk R."/>
            <person name="Nuraida L."/>
            <person name="Wijaya C.H."/>
            <person name="Morales P.-C."/>
            <person name="Keasling J.D."/>
        </authorList>
    </citation>
    <scope>NUCLEOTIDE SEQUENCE [LARGE SCALE GENOMIC DNA]</scope>
    <source>
        <strain evidence="3 4">FGSC 2613</strain>
    </source>
</reference>
<gene>
    <name evidence="3" type="ORF">QR685DRAFT_34768</name>
</gene>
<evidence type="ECO:0000256" key="1">
    <source>
        <dbReference type="SAM" id="MobiDB-lite"/>
    </source>
</evidence>
<evidence type="ECO:0000313" key="3">
    <source>
        <dbReference type="EMBL" id="KAL0475102.1"/>
    </source>
</evidence>
<name>A0ABR3DR05_NEUIN</name>
<sequence length="260" mass="29095">MEFGITLSARLVAALTTWTIWQTLSGTKLHTSSLTSHHRAQRCCQSLCRGQTSIPCLQWPYAYGQTPVRYQVYRCTNERPTTKTIKIEAGNRFLTSVRFSLHLEVQDVSLFSTMTAGQHCLRFASSSVSCFTPTLGALKPSCLGNILQLMGSICCEPRRVPLRPMNPAHTHSKVTQVIWFESISLARRTGTQHTSSGPGKQSDMKKPDRKHVSVIECSPVHITTAFQRTSAVSCWRWTSRAGIELLIQGVPFNFTIRYAC</sequence>
<keyword evidence="4" id="KW-1185">Reference proteome</keyword>